<evidence type="ECO:0000259" key="1">
    <source>
        <dbReference type="Pfam" id="PF26215"/>
    </source>
</evidence>
<dbReference type="PANTHER" id="PTHR21301">
    <property type="entry name" value="REVERSE TRANSCRIPTASE"/>
    <property type="match status" value="1"/>
</dbReference>
<dbReference type="AlphaFoldDB" id="A0A151JYL9"/>
<name>A0A151JYL9_9HYME</name>
<reference evidence="2 3" key="1">
    <citation type="submission" date="2016-03" db="EMBL/GenBank/DDBJ databases">
        <title>Trachymyrmex septentrionalis WGS genome.</title>
        <authorList>
            <person name="Nygaard S."/>
            <person name="Hu H."/>
            <person name="Boomsma J."/>
            <person name="Zhang G."/>
        </authorList>
    </citation>
    <scope>NUCLEOTIDE SEQUENCE [LARGE SCALE GENOMIC DNA]</scope>
    <source>
        <strain evidence="2">Tsep2-gDNA-1</strain>
        <tissue evidence="2">Whole body</tissue>
    </source>
</reference>
<proteinExistence type="predicted"/>
<accession>A0A151JYL9</accession>
<gene>
    <name evidence="2" type="ORF">ALC56_04107</name>
</gene>
<feature type="non-terminal residue" evidence="2">
    <location>
        <position position="1"/>
    </location>
</feature>
<keyword evidence="3" id="KW-1185">Reference proteome</keyword>
<dbReference type="EMBL" id="KQ981474">
    <property type="protein sequence ID" value="KYN41481.1"/>
    <property type="molecule type" value="Genomic_DNA"/>
</dbReference>
<sequence>FFKAVRLVLDSTCFVFNNQFHKQTFGMPMNSPFFPIVTNLVMMDLENWVLSNIQYLISIFLDTTIMLKNNSLIFDWYQKPTFSGRFFISQKKGIIFNLVDKIFYISHPQFHKKNLEFVIRILLENDYPLNFIFDTINARIKTLISKLNEEILNKFKNIINGVCHRVSFFSLNKLNQFIKVHKDSLNDKLKRNAVYKINCDCNAFYMRQIGKKLKTRISEHQKHIHIQTSTHSVITNHRLQNDHDFDWQNVEILDVDNYYNKRLISEMMHINRQTNELNLQHDTIALNHAYIEILNKL</sequence>
<dbReference type="Pfam" id="PF26215">
    <property type="entry name" value="HTH_animal"/>
    <property type="match status" value="1"/>
</dbReference>
<evidence type="ECO:0000313" key="3">
    <source>
        <dbReference type="Proteomes" id="UP000078541"/>
    </source>
</evidence>
<dbReference type="Proteomes" id="UP000078541">
    <property type="component" value="Unassembled WGS sequence"/>
</dbReference>
<evidence type="ECO:0000313" key="2">
    <source>
        <dbReference type="EMBL" id="KYN41481.1"/>
    </source>
</evidence>
<dbReference type="InterPro" id="IPR058912">
    <property type="entry name" value="HTH_animal"/>
</dbReference>
<protein>
    <recommendedName>
        <fullName evidence="1">Helix-turn-helix domain-containing protein</fullName>
    </recommendedName>
</protein>
<organism evidence="2 3">
    <name type="scientific">Trachymyrmex septentrionalis</name>
    <dbReference type="NCBI Taxonomy" id="34720"/>
    <lineage>
        <taxon>Eukaryota</taxon>
        <taxon>Metazoa</taxon>
        <taxon>Ecdysozoa</taxon>
        <taxon>Arthropoda</taxon>
        <taxon>Hexapoda</taxon>
        <taxon>Insecta</taxon>
        <taxon>Pterygota</taxon>
        <taxon>Neoptera</taxon>
        <taxon>Endopterygota</taxon>
        <taxon>Hymenoptera</taxon>
        <taxon>Apocrita</taxon>
        <taxon>Aculeata</taxon>
        <taxon>Formicoidea</taxon>
        <taxon>Formicidae</taxon>
        <taxon>Myrmicinae</taxon>
        <taxon>Trachymyrmex</taxon>
    </lineage>
</organism>
<feature type="domain" description="Helix-turn-helix" evidence="1">
    <location>
        <begin position="89"/>
        <end position="137"/>
    </location>
</feature>
<dbReference type="PANTHER" id="PTHR21301:SF10">
    <property type="entry name" value="REVERSE TRANSCRIPTASE DOMAIN-CONTAINING PROTEIN"/>
    <property type="match status" value="1"/>
</dbReference>